<dbReference type="AlphaFoldDB" id="A0A370L0J1"/>
<organism evidence="4 5">
    <name type="scientific">Bosea caraganae</name>
    <dbReference type="NCBI Taxonomy" id="2763117"/>
    <lineage>
        <taxon>Bacteria</taxon>
        <taxon>Pseudomonadati</taxon>
        <taxon>Pseudomonadota</taxon>
        <taxon>Alphaproteobacteria</taxon>
        <taxon>Hyphomicrobiales</taxon>
        <taxon>Boseaceae</taxon>
        <taxon>Bosea</taxon>
    </lineage>
</organism>
<comment type="cofactor">
    <cofactor evidence="1">
        <name>pyridoxal 5'-phosphate</name>
        <dbReference type="ChEBI" id="CHEBI:597326"/>
    </cofactor>
</comment>
<evidence type="ECO:0000259" key="3">
    <source>
        <dbReference type="Pfam" id="PF00291"/>
    </source>
</evidence>
<keyword evidence="5" id="KW-1185">Reference proteome</keyword>
<keyword evidence="2" id="KW-0663">Pyridoxal phosphate</keyword>
<dbReference type="Proteomes" id="UP000255207">
    <property type="component" value="Unassembled WGS sequence"/>
</dbReference>
<dbReference type="PANTHER" id="PTHR42937">
    <property type="match status" value="1"/>
</dbReference>
<dbReference type="OrthoDB" id="34584at2"/>
<evidence type="ECO:0000256" key="1">
    <source>
        <dbReference type="ARBA" id="ARBA00001933"/>
    </source>
</evidence>
<evidence type="ECO:0000313" key="4">
    <source>
        <dbReference type="EMBL" id="RDJ20789.1"/>
    </source>
</evidence>
<dbReference type="Gene3D" id="3.40.50.1100">
    <property type="match status" value="2"/>
</dbReference>
<comment type="caution">
    <text evidence="4">The sequence shown here is derived from an EMBL/GenBank/DDBJ whole genome shotgun (WGS) entry which is preliminary data.</text>
</comment>
<dbReference type="InterPro" id="IPR036052">
    <property type="entry name" value="TrpB-like_PALP_sf"/>
</dbReference>
<reference evidence="5" key="1">
    <citation type="submission" date="2018-07" db="EMBL/GenBank/DDBJ databases">
        <authorList>
            <person name="Safronova V.I."/>
            <person name="Chirak E.R."/>
            <person name="Sazanova A.L."/>
        </authorList>
    </citation>
    <scope>NUCLEOTIDE SEQUENCE [LARGE SCALE GENOMIC DNA]</scope>
    <source>
        <strain evidence="5">RCAM04685</strain>
    </source>
</reference>
<name>A0A370L0J1_9HYPH</name>
<evidence type="ECO:0000256" key="2">
    <source>
        <dbReference type="ARBA" id="ARBA00022898"/>
    </source>
</evidence>
<dbReference type="PANTHER" id="PTHR42937:SF1">
    <property type="entry name" value="DIAMINOPROPIONATE AMMONIA-LYASE"/>
    <property type="match status" value="1"/>
</dbReference>
<proteinExistence type="predicted"/>
<gene>
    <name evidence="4" type="ORF">DWE98_22755</name>
</gene>
<sequence length="359" mass="36215">MSMVSQPNDSPERIAALLLRLSPLYAQTPLLELPKLASEFGVAQVLVKNEAQRALGSFKSLGGTYAGLMALARATGVSVDDLLDPTQRGRALSALITASAGNHGLAVAAAAKFAGGPARIYLYPGVPKARVRRIEAEGAEIVWVEGTYDDAVDQAAAAARAGEGILVADTSADPDDQPVADIVAGYGVMAAEIRRQVEAGGSLRPTHLFIQAGVGGLAAAMAAGLSDWLAAPAKIVVVEPTEAPCVAAAFAEGAVVRIAGKLDTSAGMLACGEASAPALRQLQAVGAEAIDVSEVALAEAVAQLAMAGGPATTTSGATGLAGLMIAACSPELRQRLGLTSESRVLIIVSETALETGGSQ</sequence>
<dbReference type="InterPro" id="IPR001926">
    <property type="entry name" value="TrpB-like_PALP"/>
</dbReference>
<dbReference type="EMBL" id="QQTP01000015">
    <property type="protein sequence ID" value="RDJ20789.1"/>
    <property type="molecule type" value="Genomic_DNA"/>
</dbReference>
<feature type="domain" description="Tryptophan synthase beta chain-like PALP" evidence="3">
    <location>
        <begin position="22"/>
        <end position="349"/>
    </location>
</feature>
<dbReference type="RefSeq" id="WP_114831605.1">
    <property type="nucleotide sequence ID" value="NZ_QQTO01000037.1"/>
</dbReference>
<evidence type="ECO:0000313" key="5">
    <source>
        <dbReference type="Proteomes" id="UP000255207"/>
    </source>
</evidence>
<protein>
    <submittedName>
        <fullName evidence="4">Pyridoxal-phosphate dependent enzyme</fullName>
    </submittedName>
</protein>
<dbReference type="Pfam" id="PF00291">
    <property type="entry name" value="PALP"/>
    <property type="match status" value="1"/>
</dbReference>
<dbReference type="SUPFAM" id="SSF53686">
    <property type="entry name" value="Tryptophan synthase beta subunit-like PLP-dependent enzymes"/>
    <property type="match status" value="1"/>
</dbReference>
<accession>A0A370L0J1</accession>